<keyword evidence="2" id="KW-1185">Reference proteome</keyword>
<dbReference type="EMBL" id="FODE01000008">
    <property type="protein sequence ID" value="SEN50475.1"/>
    <property type="molecule type" value="Genomic_DNA"/>
</dbReference>
<name>A0A1H8H2V9_9RHOB</name>
<dbReference type="Proteomes" id="UP000199054">
    <property type="component" value="Unassembled WGS sequence"/>
</dbReference>
<proteinExistence type="predicted"/>
<dbReference type="RefSeq" id="WP_090611288.1">
    <property type="nucleotide sequence ID" value="NZ_CP067124.1"/>
</dbReference>
<dbReference type="STRING" id="34002.SAMN04489859_100889"/>
<gene>
    <name evidence="1" type="ORF">SAMN04489859_100889</name>
</gene>
<protein>
    <submittedName>
        <fullName evidence="1">Uncharacterized protein</fullName>
    </submittedName>
</protein>
<dbReference type="AlphaFoldDB" id="A0A1H8H2V9"/>
<evidence type="ECO:0000313" key="2">
    <source>
        <dbReference type="Proteomes" id="UP000199054"/>
    </source>
</evidence>
<organism evidence="1 2">
    <name type="scientific">Paracoccus alcaliphilus</name>
    <dbReference type="NCBI Taxonomy" id="34002"/>
    <lineage>
        <taxon>Bacteria</taxon>
        <taxon>Pseudomonadati</taxon>
        <taxon>Pseudomonadota</taxon>
        <taxon>Alphaproteobacteria</taxon>
        <taxon>Rhodobacterales</taxon>
        <taxon>Paracoccaceae</taxon>
        <taxon>Paracoccus</taxon>
    </lineage>
</organism>
<accession>A0A1H8H2V9</accession>
<sequence length="81" mass="9245">MRWTFYYDREAENHFISDSRDKTVAMVHQPDLVPLLASAPDLVDEVARLQSLLTRAQKLVPACHSRWHIDATAILSREVAA</sequence>
<reference evidence="1 2" key="1">
    <citation type="submission" date="2016-10" db="EMBL/GenBank/DDBJ databases">
        <authorList>
            <person name="de Groot N.N."/>
        </authorList>
    </citation>
    <scope>NUCLEOTIDE SEQUENCE [LARGE SCALE GENOMIC DNA]</scope>
    <source>
        <strain evidence="1 2">DSM 8512</strain>
    </source>
</reference>
<evidence type="ECO:0000313" key="1">
    <source>
        <dbReference type="EMBL" id="SEN50475.1"/>
    </source>
</evidence>